<evidence type="ECO:0000313" key="1">
    <source>
        <dbReference type="EMBL" id="KXI30070.1"/>
    </source>
</evidence>
<keyword evidence="2" id="KW-1185">Reference proteome</keyword>
<sequence length="173" mass="19202">MNKIIAIVGLLLALGLINGSIYVKEQHLAQGEVVKLKLAPVDPRSLMQGDYMALRFELADDIDSALPEAESHSFLATNSKRSEGKVIVQLDEQGRASFVALDNGQTITVKQRKLQYRVRDGRVKFATNAFFFAEGSAQIYEAAEYGEFRVNQQGEVLLVALYNQDMQILGAQH</sequence>
<gene>
    <name evidence="1" type="ORF">AX660_08700</name>
</gene>
<dbReference type="InterPro" id="IPR025833">
    <property type="entry name" value="GDYXXLXY"/>
</dbReference>
<accession>A0A136A4M4</accession>
<dbReference type="Pfam" id="PF14345">
    <property type="entry name" value="GDYXXLXY"/>
    <property type="match status" value="1"/>
</dbReference>
<dbReference type="EMBL" id="LSNE01000003">
    <property type="protein sequence ID" value="KXI30070.1"/>
    <property type="molecule type" value="Genomic_DNA"/>
</dbReference>
<proteinExistence type="predicted"/>
<dbReference type="AlphaFoldDB" id="A0A136A4M4"/>
<comment type="caution">
    <text evidence="1">The sequence shown here is derived from an EMBL/GenBank/DDBJ whole genome shotgun (WGS) entry which is preliminary data.</text>
</comment>
<dbReference type="OrthoDB" id="4868247at2"/>
<protein>
    <recommendedName>
        <fullName evidence="3">GDYXXLXY domain-containing protein</fullName>
    </recommendedName>
</protein>
<dbReference type="RefSeq" id="WP_068373799.1">
    <property type="nucleotide sequence ID" value="NZ_LSNE01000003.1"/>
</dbReference>
<dbReference type="STRING" id="1799789.AX660_08700"/>
<evidence type="ECO:0008006" key="3">
    <source>
        <dbReference type="Google" id="ProtNLM"/>
    </source>
</evidence>
<organism evidence="1 2">
    <name type="scientific">Paraglaciecola hydrolytica</name>
    <dbReference type="NCBI Taxonomy" id="1799789"/>
    <lineage>
        <taxon>Bacteria</taxon>
        <taxon>Pseudomonadati</taxon>
        <taxon>Pseudomonadota</taxon>
        <taxon>Gammaproteobacteria</taxon>
        <taxon>Alteromonadales</taxon>
        <taxon>Alteromonadaceae</taxon>
        <taxon>Paraglaciecola</taxon>
    </lineage>
</organism>
<reference evidence="2" key="1">
    <citation type="submission" date="2016-02" db="EMBL/GenBank/DDBJ databases">
        <authorList>
            <person name="Schultz-Johansen M."/>
            <person name="Glaring M.A."/>
            <person name="Bech P.K."/>
            <person name="Stougaard P."/>
        </authorList>
    </citation>
    <scope>NUCLEOTIDE SEQUENCE [LARGE SCALE GENOMIC DNA]</scope>
    <source>
        <strain evidence="2">S66</strain>
    </source>
</reference>
<dbReference type="Proteomes" id="UP000070299">
    <property type="component" value="Unassembled WGS sequence"/>
</dbReference>
<evidence type="ECO:0000313" key="2">
    <source>
        <dbReference type="Proteomes" id="UP000070299"/>
    </source>
</evidence>
<name>A0A136A4M4_9ALTE</name>